<feature type="domain" description="Pirin C-terminal" evidence="5">
    <location>
        <begin position="206"/>
        <end position="308"/>
    </location>
</feature>
<dbReference type="PATRIC" id="fig|1391653.3.peg.3762"/>
<evidence type="ECO:0000256" key="1">
    <source>
        <dbReference type="ARBA" id="ARBA00008416"/>
    </source>
</evidence>
<keyword evidence="7" id="KW-1185">Reference proteome</keyword>
<proteinExistence type="inferred from homology"/>
<accession>A0A0K1PI59</accession>
<dbReference type="GO" id="GO:0046872">
    <property type="term" value="F:metal ion binding"/>
    <property type="evidence" value="ECO:0007669"/>
    <property type="project" value="UniProtKB-KW"/>
</dbReference>
<evidence type="ECO:0000256" key="3">
    <source>
        <dbReference type="RuleBase" id="RU003457"/>
    </source>
</evidence>
<evidence type="ECO:0000313" key="7">
    <source>
        <dbReference type="Proteomes" id="UP000055590"/>
    </source>
</evidence>
<dbReference type="Pfam" id="PF05726">
    <property type="entry name" value="Pirin_C"/>
    <property type="match status" value="1"/>
</dbReference>
<name>A0A0K1PI59_9BACT</name>
<evidence type="ECO:0000256" key="2">
    <source>
        <dbReference type="PIRSR" id="PIRSR006232-1"/>
    </source>
</evidence>
<protein>
    <submittedName>
        <fullName evidence="6">Pirin</fullName>
    </submittedName>
</protein>
<dbReference type="OrthoDB" id="9780903at2"/>
<dbReference type="STRING" id="1391653.AKJ08_3605"/>
<feature type="binding site" evidence="2">
    <location>
        <position position="119"/>
    </location>
    <ligand>
        <name>Fe cation</name>
        <dbReference type="ChEBI" id="CHEBI:24875"/>
    </ligand>
</feature>
<feature type="binding site" evidence="2">
    <location>
        <position position="117"/>
    </location>
    <ligand>
        <name>Fe cation</name>
        <dbReference type="ChEBI" id="CHEBI:24875"/>
    </ligand>
</feature>
<evidence type="ECO:0000259" key="4">
    <source>
        <dbReference type="Pfam" id="PF02678"/>
    </source>
</evidence>
<dbReference type="InterPro" id="IPR008778">
    <property type="entry name" value="Pirin_C_dom"/>
</dbReference>
<dbReference type="PANTHER" id="PTHR13903">
    <property type="entry name" value="PIRIN-RELATED"/>
    <property type="match status" value="1"/>
</dbReference>
<feature type="domain" description="Pirin N-terminal" evidence="4">
    <location>
        <begin position="63"/>
        <end position="139"/>
    </location>
</feature>
<keyword evidence="2" id="KW-0408">Iron</keyword>
<evidence type="ECO:0000259" key="5">
    <source>
        <dbReference type="Pfam" id="PF05726"/>
    </source>
</evidence>
<reference evidence="6 7" key="1">
    <citation type="submission" date="2015-08" db="EMBL/GenBank/DDBJ databases">
        <authorList>
            <person name="Babu N.S."/>
            <person name="Beckwith C.J."/>
            <person name="Beseler K.G."/>
            <person name="Brison A."/>
            <person name="Carone J.V."/>
            <person name="Caskin T.P."/>
            <person name="Diamond M."/>
            <person name="Durham M.E."/>
            <person name="Foxe J.M."/>
            <person name="Go M."/>
            <person name="Henderson B.A."/>
            <person name="Jones I.B."/>
            <person name="McGettigan J.A."/>
            <person name="Micheletti S.J."/>
            <person name="Nasrallah M.E."/>
            <person name="Ortiz D."/>
            <person name="Piller C.R."/>
            <person name="Privatt S.R."/>
            <person name="Schneider S.L."/>
            <person name="Sharp S."/>
            <person name="Smith T.C."/>
            <person name="Stanton J.D."/>
            <person name="Ullery H.E."/>
            <person name="Wilson R.J."/>
            <person name="Serrano M.G."/>
            <person name="Buck G."/>
            <person name="Lee V."/>
            <person name="Wang Y."/>
            <person name="Carvalho R."/>
            <person name="Voegtly L."/>
            <person name="Shi R."/>
            <person name="Duckworth R."/>
            <person name="Johnson A."/>
            <person name="Loviza R."/>
            <person name="Walstead R."/>
            <person name="Shah Z."/>
            <person name="Kiflezghi M."/>
            <person name="Wade K."/>
            <person name="Ball S.L."/>
            <person name="Bradley K.W."/>
            <person name="Asai D.J."/>
            <person name="Bowman C.A."/>
            <person name="Russell D.A."/>
            <person name="Pope W.H."/>
            <person name="Jacobs-Sera D."/>
            <person name="Hendrix R.W."/>
            <person name="Hatfull G.F."/>
        </authorList>
    </citation>
    <scope>NUCLEOTIDE SEQUENCE [LARGE SCALE GENOMIC DNA]</scope>
    <source>
        <strain evidence="6 7">DSM 27710</strain>
    </source>
</reference>
<evidence type="ECO:0000313" key="6">
    <source>
        <dbReference type="EMBL" id="AKU93218.1"/>
    </source>
</evidence>
<sequence>MDDTIRRTFPLGFLWETKDPFLFCAHHDDSYPRGNEAQGPEASLEERNLGSDFEPRDGWRMYHGREVPGFPSHPHRGFETVTIVRRGLIDHSDSLGAAARFGRGDVQWLTAGRGIQHAEMFPLVHPDRPNPLELFQIWLNLPRADKRVEPHFTMLWAKDIPTREVVDDAGRRTAVTVVAGTFGDATPPPPPPGSWASRPETDVAIWTLRMEPGAKFTLPAAAAGTGRAFYFFAGSSLRVETQRIGASTGVELRDERSVTLENGPDEAELLLLQGRPIGEPVAAHGPFVMNTMDELRQTFADYQRDRFGGWPWESDAPVHPRESGRFARHADGRIERVEEDLA</sequence>
<dbReference type="InterPro" id="IPR012093">
    <property type="entry name" value="Pirin"/>
</dbReference>
<dbReference type="RefSeq" id="WP_050727272.1">
    <property type="nucleotide sequence ID" value="NZ_CP012332.1"/>
</dbReference>
<dbReference type="KEGG" id="vin:AKJ08_3605"/>
<comment type="similarity">
    <text evidence="1 3">Belongs to the pirin family.</text>
</comment>
<dbReference type="Gene3D" id="2.60.120.10">
    <property type="entry name" value="Jelly Rolls"/>
    <property type="match status" value="2"/>
</dbReference>
<dbReference type="EMBL" id="CP012332">
    <property type="protein sequence ID" value="AKU93218.1"/>
    <property type="molecule type" value="Genomic_DNA"/>
</dbReference>
<dbReference type="InterPro" id="IPR011051">
    <property type="entry name" value="RmlC_Cupin_sf"/>
</dbReference>
<dbReference type="Proteomes" id="UP000055590">
    <property type="component" value="Chromosome"/>
</dbReference>
<dbReference type="CDD" id="cd02247">
    <property type="entry name" value="cupin_pirin_C"/>
    <property type="match status" value="1"/>
</dbReference>
<dbReference type="SUPFAM" id="SSF51182">
    <property type="entry name" value="RmlC-like cupins"/>
    <property type="match status" value="1"/>
</dbReference>
<organism evidence="6 7">
    <name type="scientific">Vulgatibacter incomptus</name>
    <dbReference type="NCBI Taxonomy" id="1391653"/>
    <lineage>
        <taxon>Bacteria</taxon>
        <taxon>Pseudomonadati</taxon>
        <taxon>Myxococcota</taxon>
        <taxon>Myxococcia</taxon>
        <taxon>Myxococcales</taxon>
        <taxon>Cystobacterineae</taxon>
        <taxon>Vulgatibacteraceae</taxon>
        <taxon>Vulgatibacter</taxon>
    </lineage>
</organism>
<dbReference type="PANTHER" id="PTHR13903:SF8">
    <property type="entry name" value="PIRIN"/>
    <property type="match status" value="1"/>
</dbReference>
<comment type="cofactor">
    <cofactor evidence="2">
        <name>Fe cation</name>
        <dbReference type="ChEBI" id="CHEBI:24875"/>
    </cofactor>
    <text evidence="2">Binds 1 Fe cation per subunit.</text>
</comment>
<feature type="binding site" evidence="2">
    <location>
        <position position="75"/>
    </location>
    <ligand>
        <name>Fe cation</name>
        <dbReference type="ChEBI" id="CHEBI:24875"/>
    </ligand>
</feature>
<dbReference type="Pfam" id="PF02678">
    <property type="entry name" value="Pirin"/>
    <property type="match status" value="1"/>
</dbReference>
<keyword evidence="2" id="KW-0479">Metal-binding</keyword>
<dbReference type="AlphaFoldDB" id="A0A0K1PI59"/>
<gene>
    <name evidence="6" type="ORF">AKJ08_3605</name>
</gene>
<feature type="binding site" evidence="2">
    <location>
        <position position="73"/>
    </location>
    <ligand>
        <name>Fe cation</name>
        <dbReference type="ChEBI" id="CHEBI:24875"/>
    </ligand>
</feature>
<dbReference type="InterPro" id="IPR003829">
    <property type="entry name" value="Pirin_N_dom"/>
</dbReference>
<dbReference type="InterPro" id="IPR014710">
    <property type="entry name" value="RmlC-like_jellyroll"/>
</dbReference>